<dbReference type="Proteomes" id="UP000515512">
    <property type="component" value="Chromosome"/>
</dbReference>
<accession>A0A7D6V9I3</accession>
<dbReference type="RefSeq" id="WP_181580795.1">
    <property type="nucleotide sequence ID" value="NZ_CP059399.1"/>
</dbReference>
<proteinExistence type="predicted"/>
<dbReference type="KEGG" id="nhu:H0264_30775"/>
<sequence>MSVRSVVDPVVVEKLALARVLRVDPKDIEYLDAAPAGDIRDLRLQIMELITSANAAGMQRIASISTIIPPAIAARIAVRSGSSLFAARMAVAMDAARAAEVGRRLPVTMLADIAMDLDPGTGATLIGGLPDDLLVDVVAELSVREKWLTLAEFAEQEFSETQFDAVVKGLSPIALLRSGHLIYKEEVLRRLVRRMPRPTIDTLFDAAATHDAWAELLHTVEAMDQDAGTYARQTAARLAPPIRARAAAAKAAEGLADSYRLFDEKVSGA</sequence>
<organism evidence="1 2">
    <name type="scientific">Nocardia huaxiensis</name>
    <dbReference type="NCBI Taxonomy" id="2755382"/>
    <lineage>
        <taxon>Bacteria</taxon>
        <taxon>Bacillati</taxon>
        <taxon>Actinomycetota</taxon>
        <taxon>Actinomycetes</taxon>
        <taxon>Mycobacteriales</taxon>
        <taxon>Nocardiaceae</taxon>
        <taxon>Nocardia</taxon>
    </lineage>
</organism>
<reference evidence="1 2" key="1">
    <citation type="submission" date="2020-07" db="EMBL/GenBank/DDBJ databases">
        <authorList>
            <person name="Zhuang K."/>
            <person name="Ran Y."/>
        </authorList>
    </citation>
    <scope>NUCLEOTIDE SEQUENCE [LARGE SCALE GENOMIC DNA]</scope>
    <source>
        <strain evidence="1 2">WCH-YHL-001</strain>
    </source>
</reference>
<evidence type="ECO:0000313" key="2">
    <source>
        <dbReference type="Proteomes" id="UP000515512"/>
    </source>
</evidence>
<dbReference type="EMBL" id="CP059399">
    <property type="protein sequence ID" value="QLY29591.1"/>
    <property type="molecule type" value="Genomic_DNA"/>
</dbReference>
<evidence type="ECO:0000313" key="1">
    <source>
        <dbReference type="EMBL" id="QLY29591.1"/>
    </source>
</evidence>
<gene>
    <name evidence="1" type="ORF">H0264_30775</name>
</gene>
<dbReference type="AlphaFoldDB" id="A0A7D6V9I3"/>
<keyword evidence="2" id="KW-1185">Reference proteome</keyword>
<protein>
    <submittedName>
        <fullName evidence="1">Uncharacterized protein</fullName>
    </submittedName>
</protein>
<name>A0A7D6V9I3_9NOCA</name>